<organism evidence="3 4">
    <name type="scientific">Roseicella frigidaeris</name>
    <dbReference type="NCBI Taxonomy" id="2230885"/>
    <lineage>
        <taxon>Bacteria</taxon>
        <taxon>Pseudomonadati</taxon>
        <taxon>Pseudomonadota</taxon>
        <taxon>Alphaproteobacteria</taxon>
        <taxon>Acetobacterales</taxon>
        <taxon>Roseomonadaceae</taxon>
        <taxon>Roseicella</taxon>
    </lineage>
</organism>
<dbReference type="InterPro" id="IPR002559">
    <property type="entry name" value="Transposase_11"/>
</dbReference>
<comment type="caution">
    <text evidence="3">The sequence shown here is derived from an EMBL/GenBank/DDBJ whole genome shotgun (WGS) entry which is preliminary data.</text>
</comment>
<dbReference type="GO" id="GO:0006313">
    <property type="term" value="P:DNA transposition"/>
    <property type="evidence" value="ECO:0007669"/>
    <property type="project" value="InterPro"/>
</dbReference>
<evidence type="ECO:0000259" key="2">
    <source>
        <dbReference type="Pfam" id="PF13340"/>
    </source>
</evidence>
<dbReference type="Pfam" id="PF01609">
    <property type="entry name" value="DDE_Tnp_1"/>
    <property type="match status" value="1"/>
</dbReference>
<dbReference type="EMBL" id="QLIX01000001">
    <property type="protein sequence ID" value="RAI60826.1"/>
    <property type="molecule type" value="Genomic_DNA"/>
</dbReference>
<dbReference type="AlphaFoldDB" id="A0A327MEH4"/>
<dbReference type="InterPro" id="IPR052909">
    <property type="entry name" value="Transposase_6_like"/>
</dbReference>
<evidence type="ECO:0000259" key="1">
    <source>
        <dbReference type="Pfam" id="PF01609"/>
    </source>
</evidence>
<proteinExistence type="predicted"/>
<name>A0A327MEH4_9PROT</name>
<dbReference type="GO" id="GO:0003677">
    <property type="term" value="F:DNA binding"/>
    <property type="evidence" value="ECO:0007669"/>
    <property type="project" value="InterPro"/>
</dbReference>
<feature type="domain" description="Insertion element IS402-like" evidence="2">
    <location>
        <begin position="6"/>
        <end position="79"/>
    </location>
</feature>
<reference evidence="4" key="1">
    <citation type="submission" date="2018-06" db="EMBL/GenBank/DDBJ databases">
        <authorList>
            <person name="Khan S.A."/>
        </authorList>
    </citation>
    <scope>NUCLEOTIDE SEQUENCE [LARGE SCALE GENOMIC DNA]</scope>
    <source>
        <strain evidence="4">DB-1506</strain>
    </source>
</reference>
<protein>
    <submittedName>
        <fullName evidence="3">IS5 family transposase</fullName>
    </submittedName>
</protein>
<dbReference type="Pfam" id="PF13340">
    <property type="entry name" value="DUF4096"/>
    <property type="match status" value="1"/>
</dbReference>
<sequence length="250" mass="28052">MERFVLTDAQWAKMAPHCLGKPGDRGRSGSDNRLFVEAVLWIARTGSPWRDLPPIFGKWNSVYVRFRDWVRADVFQRLFDACSDEPDLEYAMVDATIVKVHRHGQGAKGGPQSQAIGRSKGGMTTKILALCDALGNLVRFVLLPGHRFDTVGVPPLIEGIDFDALIADMAFDSNSIIAELDARGAKAVIAQHPRRAIPRDVDQEVYKWRHLIENFFGKLKDFKRIAMRSEKTDQSFAAMVYLASAVIHSR</sequence>
<gene>
    <name evidence="3" type="ORF">DOO78_01470</name>
</gene>
<dbReference type="GO" id="GO:0004803">
    <property type="term" value="F:transposase activity"/>
    <property type="evidence" value="ECO:0007669"/>
    <property type="project" value="InterPro"/>
</dbReference>
<accession>A0A327MEH4</accession>
<dbReference type="OrthoDB" id="7277254at2"/>
<dbReference type="InterPro" id="IPR025161">
    <property type="entry name" value="IS402-like_dom"/>
</dbReference>
<dbReference type="PANTHER" id="PTHR46637:SF1">
    <property type="entry name" value="BLL5188 PROTEIN"/>
    <property type="match status" value="1"/>
</dbReference>
<dbReference type="PANTHER" id="PTHR46637">
    <property type="entry name" value="TIS1421-TRANSPOSASE PROTEIN A"/>
    <property type="match status" value="1"/>
</dbReference>
<dbReference type="RefSeq" id="WP_111467938.1">
    <property type="nucleotide sequence ID" value="NZ_QLIX01000001.1"/>
</dbReference>
<dbReference type="NCBIfam" id="NF033580">
    <property type="entry name" value="transpos_IS5_3"/>
    <property type="match status" value="1"/>
</dbReference>
<dbReference type="Proteomes" id="UP000249065">
    <property type="component" value="Unassembled WGS sequence"/>
</dbReference>
<evidence type="ECO:0000313" key="4">
    <source>
        <dbReference type="Proteomes" id="UP000249065"/>
    </source>
</evidence>
<feature type="domain" description="Transposase IS4-like" evidence="1">
    <location>
        <begin position="93"/>
        <end position="245"/>
    </location>
</feature>
<keyword evidence="4" id="KW-1185">Reference proteome</keyword>
<evidence type="ECO:0000313" key="3">
    <source>
        <dbReference type="EMBL" id="RAI60826.1"/>
    </source>
</evidence>